<dbReference type="AlphaFoldDB" id="A0A939TGH9"/>
<feature type="transmembrane region" description="Helical" evidence="1">
    <location>
        <begin position="107"/>
        <end position="127"/>
    </location>
</feature>
<gene>
    <name evidence="2" type="ORF">J4573_50765</name>
</gene>
<protein>
    <recommendedName>
        <fullName evidence="4">TIGR02611 family protein</fullName>
    </recommendedName>
</protein>
<evidence type="ECO:0000313" key="3">
    <source>
        <dbReference type="Proteomes" id="UP000669179"/>
    </source>
</evidence>
<dbReference type="RefSeq" id="WP_208263664.1">
    <property type="nucleotide sequence ID" value="NZ_JAGEOJ010000036.1"/>
</dbReference>
<evidence type="ECO:0000256" key="1">
    <source>
        <dbReference type="SAM" id="Phobius"/>
    </source>
</evidence>
<keyword evidence="3" id="KW-1185">Reference proteome</keyword>
<dbReference type="Proteomes" id="UP000669179">
    <property type="component" value="Unassembled WGS sequence"/>
</dbReference>
<accession>A0A939TGH9</accession>
<evidence type="ECO:0000313" key="2">
    <source>
        <dbReference type="EMBL" id="MBO2455440.1"/>
    </source>
</evidence>
<feature type="transmembrane region" description="Helical" evidence="1">
    <location>
        <begin position="64"/>
        <end position="82"/>
    </location>
</feature>
<name>A0A939TGH9_9ACTN</name>
<keyword evidence="1" id="KW-0472">Membrane</keyword>
<feature type="transmembrane region" description="Helical" evidence="1">
    <location>
        <begin position="38"/>
        <end position="58"/>
    </location>
</feature>
<reference evidence="2" key="1">
    <citation type="submission" date="2021-03" db="EMBL/GenBank/DDBJ databases">
        <authorList>
            <person name="Kanchanasin P."/>
            <person name="Saeng-In P."/>
            <person name="Phongsopitanun W."/>
            <person name="Yuki M."/>
            <person name="Kudo T."/>
            <person name="Ohkuma M."/>
            <person name="Tanasupawat S."/>
        </authorList>
    </citation>
    <scope>NUCLEOTIDE SEQUENCE</scope>
    <source>
        <strain evidence="2">GKU 128</strain>
    </source>
</reference>
<keyword evidence="1" id="KW-1133">Transmembrane helix</keyword>
<keyword evidence="1" id="KW-0812">Transmembrane</keyword>
<evidence type="ECO:0008006" key="4">
    <source>
        <dbReference type="Google" id="ProtNLM"/>
    </source>
</evidence>
<sequence length="128" mass="14092">MVNQAAQQAGPELDQDQARRATLARIAAQRERMRGRPIIRFLAAGAGILMGLASLPLLIVLPELGIPLLLGGLGLLALRFDWASRAVVKAEWWTLLFRRWLARQSRAVRIALLVAVIAVAALIIWLIL</sequence>
<dbReference type="EMBL" id="JAGEOJ010000036">
    <property type="protein sequence ID" value="MBO2455440.1"/>
    <property type="molecule type" value="Genomic_DNA"/>
</dbReference>
<proteinExistence type="predicted"/>
<organism evidence="2 3">
    <name type="scientific">Actinomadura barringtoniae</name>
    <dbReference type="NCBI Taxonomy" id="1427535"/>
    <lineage>
        <taxon>Bacteria</taxon>
        <taxon>Bacillati</taxon>
        <taxon>Actinomycetota</taxon>
        <taxon>Actinomycetes</taxon>
        <taxon>Streptosporangiales</taxon>
        <taxon>Thermomonosporaceae</taxon>
        <taxon>Actinomadura</taxon>
    </lineage>
</organism>
<comment type="caution">
    <text evidence="2">The sequence shown here is derived from an EMBL/GenBank/DDBJ whole genome shotgun (WGS) entry which is preliminary data.</text>
</comment>